<reference evidence="3" key="1">
    <citation type="journal article" date="2014" name="Genome Announc.">
        <title>Draft genome sequence of Colletotrichum sublineola, a destructive pathogen of cultivated sorghum.</title>
        <authorList>
            <person name="Baroncelli R."/>
            <person name="Sanz-Martin J.M."/>
            <person name="Rech G.E."/>
            <person name="Sukno S.A."/>
            <person name="Thon M.R."/>
        </authorList>
    </citation>
    <scope>NUCLEOTIDE SEQUENCE [LARGE SCALE GENOMIC DNA]</scope>
    <source>
        <strain evidence="3">TX430BB</strain>
    </source>
</reference>
<dbReference type="PANTHER" id="PTHR38167">
    <property type="entry name" value="C2H2-TYPE DOMAIN-CONTAINING PROTEIN"/>
    <property type="match status" value="1"/>
</dbReference>
<dbReference type="OrthoDB" id="4845601at2759"/>
<evidence type="ECO:0000313" key="3">
    <source>
        <dbReference type="Proteomes" id="UP000027238"/>
    </source>
</evidence>
<keyword evidence="3" id="KW-1185">Reference proteome</keyword>
<evidence type="ECO:0008006" key="4">
    <source>
        <dbReference type="Google" id="ProtNLM"/>
    </source>
</evidence>
<accession>A0A066XQP2</accession>
<evidence type="ECO:0000256" key="1">
    <source>
        <dbReference type="SAM" id="MobiDB-lite"/>
    </source>
</evidence>
<gene>
    <name evidence="2" type="ORF">CSUB01_06910</name>
</gene>
<dbReference type="OMA" id="CGHATTR"/>
<dbReference type="EMBL" id="JMSE01000682">
    <property type="protein sequence ID" value="KDN68300.1"/>
    <property type="molecule type" value="Genomic_DNA"/>
</dbReference>
<dbReference type="HOGENOM" id="CLU_1475080_0_0_1"/>
<feature type="region of interest" description="Disordered" evidence="1">
    <location>
        <begin position="50"/>
        <end position="76"/>
    </location>
</feature>
<comment type="caution">
    <text evidence="2">The sequence shown here is derived from an EMBL/GenBank/DDBJ whole genome shotgun (WGS) entry which is preliminary data.</text>
</comment>
<organism evidence="2 3">
    <name type="scientific">Colletotrichum sublineola</name>
    <name type="common">Sorghum anthracnose fungus</name>
    <dbReference type="NCBI Taxonomy" id="1173701"/>
    <lineage>
        <taxon>Eukaryota</taxon>
        <taxon>Fungi</taxon>
        <taxon>Dikarya</taxon>
        <taxon>Ascomycota</taxon>
        <taxon>Pezizomycotina</taxon>
        <taxon>Sordariomycetes</taxon>
        <taxon>Hypocreomycetidae</taxon>
        <taxon>Glomerellales</taxon>
        <taxon>Glomerellaceae</taxon>
        <taxon>Colletotrichum</taxon>
        <taxon>Colletotrichum graminicola species complex</taxon>
    </lineage>
</organism>
<sequence>MTTINARLGEASKEELFQILVAVCGHATTRAHVEEVLSYLDEKKSQEEAEVAAARRSNRSSTRASSEVSQGSSQASKTVKRTIKLCKMCEKPYEEKKNLSKSCSYHTGHWLIECEKDGFLWFDPVEKAADEFTANPSALRILSCCNAEKDMSKGCTTGKHVAMVVDLPDQATKEIDTGELDSDN</sequence>
<dbReference type="Proteomes" id="UP000027238">
    <property type="component" value="Unassembled WGS sequence"/>
</dbReference>
<name>A0A066XQP2_COLSU</name>
<dbReference type="AlphaFoldDB" id="A0A066XQP2"/>
<dbReference type="eggNOG" id="ENOG502RAV7">
    <property type="taxonomic scope" value="Eukaryota"/>
</dbReference>
<evidence type="ECO:0000313" key="2">
    <source>
        <dbReference type="EMBL" id="KDN68300.1"/>
    </source>
</evidence>
<protein>
    <recommendedName>
        <fullName evidence="4">C2H2-type domain-containing protein</fullName>
    </recommendedName>
</protein>
<feature type="compositionally biased region" description="Low complexity" evidence="1">
    <location>
        <begin position="51"/>
        <end position="76"/>
    </location>
</feature>
<dbReference type="PANTHER" id="PTHR38167:SF1">
    <property type="entry name" value="C2H2-TYPE DOMAIN-CONTAINING PROTEIN"/>
    <property type="match status" value="1"/>
</dbReference>
<proteinExistence type="predicted"/>